<comment type="similarity">
    <text evidence="1 9">Belongs to the cysteine dioxygenase family.</text>
</comment>
<dbReference type="Pfam" id="PF05995">
    <property type="entry name" value="CDO_I"/>
    <property type="match status" value="1"/>
</dbReference>
<dbReference type="InterPro" id="IPR014710">
    <property type="entry name" value="RmlC-like_jellyroll"/>
</dbReference>
<dbReference type="GO" id="GO:0019448">
    <property type="term" value="P:L-cysteine catabolic process"/>
    <property type="evidence" value="ECO:0007669"/>
    <property type="project" value="TreeGrafter"/>
</dbReference>
<reference evidence="11 12" key="1">
    <citation type="submission" date="2013-05" db="EMBL/GenBank/DDBJ databases">
        <title>Drechslerella stenobrocha genome reveals carnivorous origination and mechanical trapping mechanism of predatory fungi.</title>
        <authorList>
            <person name="Liu X."/>
            <person name="Zhang W."/>
            <person name="Liu K."/>
        </authorList>
    </citation>
    <scope>NUCLEOTIDE SEQUENCE [LARGE SCALE GENOMIC DNA]</scope>
    <source>
        <strain evidence="11 12">248</strain>
    </source>
</reference>
<evidence type="ECO:0000256" key="7">
    <source>
        <dbReference type="PIRSR" id="PIRSR610300-50"/>
    </source>
</evidence>
<evidence type="ECO:0000256" key="8">
    <source>
        <dbReference type="PIRSR" id="PIRSR610300-51"/>
    </source>
</evidence>
<dbReference type="InterPro" id="IPR010300">
    <property type="entry name" value="CDO_1"/>
</dbReference>
<evidence type="ECO:0000256" key="6">
    <source>
        <dbReference type="ARBA" id="ARBA00023004"/>
    </source>
</evidence>
<dbReference type="Proteomes" id="UP000024837">
    <property type="component" value="Unassembled WGS sequence"/>
</dbReference>
<dbReference type="EMBL" id="KI966448">
    <property type="protein sequence ID" value="EWC44064.1"/>
    <property type="molecule type" value="Genomic_DNA"/>
</dbReference>
<gene>
    <name evidence="11" type="ORF">DRE_01416</name>
</gene>
<comment type="cofactor">
    <cofactor evidence="9">
        <name>Fe cation</name>
        <dbReference type="ChEBI" id="CHEBI:24875"/>
    </cofactor>
    <text evidence="9">Binds 1 Fe cation per subunit.</text>
</comment>
<proteinExistence type="inferred from homology"/>
<comment type="catalytic activity">
    <reaction evidence="9">
        <text>L-cysteine + O2 = 3-sulfino-L-alanine + H(+)</text>
        <dbReference type="Rhea" id="RHEA:20441"/>
        <dbReference type="ChEBI" id="CHEBI:15378"/>
        <dbReference type="ChEBI" id="CHEBI:15379"/>
        <dbReference type="ChEBI" id="CHEBI:35235"/>
        <dbReference type="ChEBI" id="CHEBI:61085"/>
        <dbReference type="EC" id="1.13.11.20"/>
    </reaction>
</comment>
<evidence type="ECO:0000313" key="12">
    <source>
        <dbReference type="Proteomes" id="UP000024837"/>
    </source>
</evidence>
<feature type="binding site" evidence="8">
    <location>
        <position position="112"/>
    </location>
    <ligand>
        <name>Fe cation</name>
        <dbReference type="ChEBI" id="CHEBI:24875"/>
        <note>catalytic</note>
    </ligand>
</feature>
<evidence type="ECO:0000256" key="2">
    <source>
        <dbReference type="ARBA" id="ARBA00013133"/>
    </source>
</evidence>
<evidence type="ECO:0000313" key="11">
    <source>
        <dbReference type="EMBL" id="EWC44064.1"/>
    </source>
</evidence>
<dbReference type="PANTHER" id="PTHR12918:SF1">
    <property type="entry name" value="CYSTEINE DIOXYGENASE TYPE 1"/>
    <property type="match status" value="1"/>
</dbReference>
<name>W7HLV2_9PEZI</name>
<dbReference type="GO" id="GO:0008198">
    <property type="term" value="F:ferrous iron binding"/>
    <property type="evidence" value="ECO:0007669"/>
    <property type="project" value="TreeGrafter"/>
</dbReference>
<evidence type="ECO:0000256" key="3">
    <source>
        <dbReference type="ARBA" id="ARBA00022723"/>
    </source>
</evidence>
<keyword evidence="5 9" id="KW-0560">Oxidoreductase</keyword>
<dbReference type="SUPFAM" id="SSF51182">
    <property type="entry name" value="RmlC-like cupins"/>
    <property type="match status" value="1"/>
</dbReference>
<feature type="cross-link" description="3'-(S-cysteinyl)-tyrosine (Cys-Tyr)" evidence="7">
    <location>
        <begin position="117"/>
        <end position="182"/>
    </location>
</feature>
<dbReference type="EC" id="1.13.11.20" evidence="2 9"/>
<evidence type="ECO:0000256" key="4">
    <source>
        <dbReference type="ARBA" id="ARBA00022964"/>
    </source>
</evidence>
<feature type="binding site" evidence="8">
    <location>
        <position position="165"/>
    </location>
    <ligand>
        <name>Fe cation</name>
        <dbReference type="ChEBI" id="CHEBI:24875"/>
        <note>catalytic</note>
    </ligand>
</feature>
<protein>
    <recommendedName>
        <fullName evidence="2 9">Cysteine dioxygenase</fullName>
        <ecNumber evidence="2 9">1.13.11.20</ecNumber>
    </recommendedName>
</protein>
<feature type="compositionally biased region" description="Polar residues" evidence="10">
    <location>
        <begin position="207"/>
        <end position="228"/>
    </location>
</feature>
<dbReference type="AlphaFoldDB" id="W7HLV2"/>
<dbReference type="Gene3D" id="2.60.120.10">
    <property type="entry name" value="Jelly Rolls"/>
    <property type="match status" value="1"/>
</dbReference>
<keyword evidence="4 9" id="KW-0223">Dioxygenase</keyword>
<accession>W7HLV2</accession>
<evidence type="ECO:0000256" key="5">
    <source>
        <dbReference type="ARBA" id="ARBA00023002"/>
    </source>
</evidence>
<evidence type="ECO:0000256" key="1">
    <source>
        <dbReference type="ARBA" id="ARBA00006622"/>
    </source>
</evidence>
<evidence type="ECO:0000256" key="9">
    <source>
        <dbReference type="RuleBase" id="RU366010"/>
    </source>
</evidence>
<keyword evidence="7" id="KW-0883">Thioether bond</keyword>
<dbReference type="GO" id="GO:0017172">
    <property type="term" value="F:cysteine dioxygenase activity"/>
    <property type="evidence" value="ECO:0007669"/>
    <property type="project" value="UniProtKB-UniRule"/>
</dbReference>
<evidence type="ECO:0000256" key="10">
    <source>
        <dbReference type="SAM" id="MobiDB-lite"/>
    </source>
</evidence>
<keyword evidence="6 8" id="KW-0408">Iron</keyword>
<organism evidence="11 12">
    <name type="scientific">Drechslerella stenobrocha 248</name>
    <dbReference type="NCBI Taxonomy" id="1043628"/>
    <lineage>
        <taxon>Eukaryota</taxon>
        <taxon>Fungi</taxon>
        <taxon>Dikarya</taxon>
        <taxon>Ascomycota</taxon>
        <taxon>Pezizomycotina</taxon>
        <taxon>Orbiliomycetes</taxon>
        <taxon>Orbiliales</taxon>
        <taxon>Orbiliaceae</taxon>
        <taxon>Drechslerella</taxon>
    </lineage>
</organism>
<feature type="binding site" evidence="8">
    <location>
        <position position="110"/>
    </location>
    <ligand>
        <name>Fe cation</name>
        <dbReference type="ChEBI" id="CHEBI:24875"/>
        <note>catalytic</note>
    </ligand>
</feature>
<dbReference type="HOGENOM" id="CLU_079443_4_1_1"/>
<feature type="region of interest" description="Disordered" evidence="10">
    <location>
        <begin position="198"/>
        <end position="228"/>
    </location>
</feature>
<dbReference type="OrthoDB" id="543511at2759"/>
<dbReference type="PANTHER" id="PTHR12918">
    <property type="entry name" value="CYSTEINE DIOXYGENASE"/>
    <property type="match status" value="1"/>
</dbReference>
<dbReference type="InterPro" id="IPR011051">
    <property type="entry name" value="RmlC_Cupin_sf"/>
</dbReference>
<keyword evidence="3 8" id="KW-0479">Metal-binding</keyword>
<sequence>MSPVATQTAQPVADYAPHQLEVARPSRGLENLISALRDTLGTNQELRFEDVDVDQLQSLMRGYQSVRAEWERFAFLDLSRNYTRNLVDNLHGNANLILMTWTPNKASLIHDHTNAHCVMRILQGHIIETRYEWPTPGVEEPLRIKEVRHYYAGEVAYMSDDLGIHKVENGDPDSVAVSLHLYTPPYIEKSESRKSFIHPSIHPSIHNGKSLQRHNTAPSTDVDGQQAN</sequence>
<keyword evidence="12" id="KW-1185">Reference proteome</keyword>
<dbReference type="CDD" id="cd10548">
    <property type="entry name" value="cupin_CDO"/>
    <property type="match status" value="1"/>
</dbReference>